<dbReference type="InterPro" id="IPR025921">
    <property type="entry name" value="HmuY"/>
</dbReference>
<sequence>MKKLFLFPVVALFLASCSSDDNNNDPVITDPVNNELITFGGETNPLEVGGATEPNQVYVDLSGTSASPVIRDSWDLGFYSGSEFRIIINGAVRMAAKQLETTDITETVEEDISVAVGTFDSANMAYVDNPQGETFGTAFGELATSEAEAKVFLVNRGSEVPTTEPAAGSSNVAGDPRGWKKVKIWVDGSDYKIQFADLASVDFEEVTISKNSQYNHVYFNLGNGEVVQVQPQKDSWDMNFTTFTNEVFQGDISSGAYFYSDFIVINTLAGVTAYKVEGGQDTFDAFTALDVVPSEFSDDQRAIGSEWRNVTPVQLYDDVFFVLKDSEGNLFKIKFISMLDTEGHRGFPLFQYQLL</sequence>
<evidence type="ECO:0000313" key="3">
    <source>
        <dbReference type="Proteomes" id="UP000433945"/>
    </source>
</evidence>
<feature type="signal peptide" evidence="1">
    <location>
        <begin position="1"/>
        <end position="23"/>
    </location>
</feature>
<proteinExistence type="predicted"/>
<keyword evidence="3" id="KW-1185">Reference proteome</keyword>
<name>A0A6N8HHP1_9FLAO</name>
<dbReference type="EMBL" id="WOWP01000062">
    <property type="protein sequence ID" value="MUV05188.1"/>
    <property type="molecule type" value="Genomic_DNA"/>
</dbReference>
<dbReference type="AlphaFoldDB" id="A0A6N8HHP1"/>
<feature type="chain" id="PRO_5027040325" description="HmuY protein" evidence="1">
    <location>
        <begin position="24"/>
        <end position="355"/>
    </location>
</feature>
<organism evidence="2 3">
    <name type="scientific">Flavobacterium rakeshii</name>
    <dbReference type="NCBI Taxonomy" id="1038845"/>
    <lineage>
        <taxon>Bacteria</taxon>
        <taxon>Pseudomonadati</taxon>
        <taxon>Bacteroidota</taxon>
        <taxon>Flavobacteriia</taxon>
        <taxon>Flavobacteriales</taxon>
        <taxon>Flavobacteriaceae</taxon>
        <taxon>Flavobacterium</taxon>
    </lineage>
</organism>
<dbReference type="RefSeq" id="WP_157484474.1">
    <property type="nucleotide sequence ID" value="NZ_JAZDQD010000002.1"/>
</dbReference>
<reference evidence="2 3" key="1">
    <citation type="submission" date="2019-12" db="EMBL/GenBank/DDBJ databases">
        <authorList>
            <person name="Sun J.-Q."/>
        </authorList>
    </citation>
    <scope>NUCLEOTIDE SEQUENCE [LARGE SCALE GENOMIC DNA]</scope>
    <source>
        <strain evidence="2 3">JCM 17928</strain>
    </source>
</reference>
<comment type="caution">
    <text evidence="2">The sequence shown here is derived from an EMBL/GenBank/DDBJ whole genome shotgun (WGS) entry which is preliminary data.</text>
</comment>
<dbReference type="Pfam" id="PF14064">
    <property type="entry name" value="HmuY"/>
    <property type="match status" value="2"/>
</dbReference>
<evidence type="ECO:0000256" key="1">
    <source>
        <dbReference type="SAM" id="SignalP"/>
    </source>
</evidence>
<dbReference type="Proteomes" id="UP000433945">
    <property type="component" value="Unassembled WGS sequence"/>
</dbReference>
<dbReference type="OrthoDB" id="1091850at2"/>
<protein>
    <recommendedName>
        <fullName evidence="4">HmuY protein</fullName>
    </recommendedName>
</protein>
<accession>A0A6N8HHP1</accession>
<keyword evidence="1" id="KW-0732">Signal</keyword>
<dbReference type="CDD" id="cd12105">
    <property type="entry name" value="HmuY"/>
    <property type="match status" value="1"/>
</dbReference>
<evidence type="ECO:0008006" key="4">
    <source>
        <dbReference type="Google" id="ProtNLM"/>
    </source>
</evidence>
<gene>
    <name evidence="2" type="ORF">GN157_15850</name>
</gene>
<evidence type="ECO:0000313" key="2">
    <source>
        <dbReference type="EMBL" id="MUV05188.1"/>
    </source>
</evidence>
<dbReference type="PROSITE" id="PS51257">
    <property type="entry name" value="PROKAR_LIPOPROTEIN"/>
    <property type="match status" value="1"/>
</dbReference>